<organism evidence="1 2">
    <name type="scientific">Candidatus Desulfosporosinus infrequens</name>
    <dbReference type="NCBI Taxonomy" id="2043169"/>
    <lineage>
        <taxon>Bacteria</taxon>
        <taxon>Bacillati</taxon>
        <taxon>Bacillota</taxon>
        <taxon>Clostridia</taxon>
        <taxon>Eubacteriales</taxon>
        <taxon>Desulfitobacteriaceae</taxon>
        <taxon>Desulfosporosinus</taxon>
    </lineage>
</organism>
<protein>
    <submittedName>
        <fullName evidence="1">Uncharacterized protein</fullName>
    </submittedName>
</protein>
<dbReference type="Gene3D" id="1.10.10.60">
    <property type="entry name" value="Homeodomain-like"/>
    <property type="match status" value="1"/>
</dbReference>
<reference evidence="2" key="1">
    <citation type="submission" date="2018-02" db="EMBL/GenBank/DDBJ databases">
        <authorList>
            <person name="Hausmann B."/>
        </authorList>
    </citation>
    <scope>NUCLEOTIDE SEQUENCE [LARGE SCALE GENOMIC DNA]</scope>
    <source>
        <strain evidence="2">Peat soil MAG SbF1</strain>
    </source>
</reference>
<name>A0A2U3LH64_9FIRM</name>
<dbReference type="Proteomes" id="UP000238916">
    <property type="component" value="Unassembled WGS sequence"/>
</dbReference>
<dbReference type="AlphaFoldDB" id="A0A2U3LH64"/>
<dbReference type="EMBL" id="OMOF01000445">
    <property type="protein sequence ID" value="SPF51180.1"/>
    <property type="molecule type" value="Genomic_DNA"/>
</dbReference>
<proteinExistence type="predicted"/>
<gene>
    <name evidence="1" type="ORF">SBF1_50064</name>
</gene>
<accession>A0A2U3LH64</accession>
<evidence type="ECO:0000313" key="2">
    <source>
        <dbReference type="Proteomes" id="UP000238916"/>
    </source>
</evidence>
<sequence>MKMAQSISPMEAEAIEQLWLNGLTDRQIAEELRCNTKRICNFRAKHDMGSNVGIFDWDELGYSDNGKRNYNKNEEAEHVKNI</sequence>
<evidence type="ECO:0000313" key="1">
    <source>
        <dbReference type="EMBL" id="SPF51180.1"/>
    </source>
</evidence>